<dbReference type="Pfam" id="PF19953">
    <property type="entry name" value="EACC1"/>
    <property type="match status" value="1"/>
</dbReference>
<evidence type="ECO:0000313" key="2">
    <source>
        <dbReference type="Proteomes" id="UP000313066"/>
    </source>
</evidence>
<sequence length="122" mass="13073">MNLTIELTAPESTGVELESLREDLLIDDALRGATIESRTSLPAGGMGPITETLLVAFTTGGAGVAVVEGVFGWLRGRPSGITVRISNGDRTVEVDAKSARDPRQIIELLRELDLTEPKSREK</sequence>
<comment type="caution">
    <text evidence="1">The sequence shown here is derived from an EMBL/GenBank/DDBJ whole genome shotgun (WGS) entry which is preliminary data.</text>
</comment>
<accession>A0A5N6BSG2</accession>
<name>A0A5N6BSG2_9ACTN</name>
<organism evidence="1 2">
    <name type="scientific">Microbispora catharanthi</name>
    <dbReference type="NCBI Taxonomy" id="1712871"/>
    <lineage>
        <taxon>Bacteria</taxon>
        <taxon>Bacillati</taxon>
        <taxon>Actinomycetota</taxon>
        <taxon>Actinomycetes</taxon>
        <taxon>Streptosporangiales</taxon>
        <taxon>Streptosporangiaceae</taxon>
        <taxon>Microbispora</taxon>
    </lineage>
</organism>
<gene>
    <name evidence="1" type="ORF">FH610_020045</name>
</gene>
<dbReference type="RefSeq" id="WP_139576054.1">
    <property type="nucleotide sequence ID" value="NZ_VDMA02000010.1"/>
</dbReference>
<protein>
    <submittedName>
        <fullName evidence="1">Uncharacterized protein</fullName>
    </submittedName>
</protein>
<keyword evidence="2" id="KW-1185">Reference proteome</keyword>
<reference evidence="1 2" key="1">
    <citation type="submission" date="2019-10" db="EMBL/GenBank/DDBJ databases">
        <title>Nonomuraea sp. nov., isolated from Phyllanthus amarus.</title>
        <authorList>
            <person name="Klykleung N."/>
            <person name="Tanasupawat S."/>
        </authorList>
    </citation>
    <scope>NUCLEOTIDE SEQUENCE [LARGE SCALE GENOMIC DNA]</scope>
    <source>
        <strain evidence="1 2">CR1-09</strain>
    </source>
</reference>
<evidence type="ECO:0000313" key="1">
    <source>
        <dbReference type="EMBL" id="KAB8183398.1"/>
    </source>
</evidence>
<dbReference type="EMBL" id="VDMA02000010">
    <property type="protein sequence ID" value="KAB8183398.1"/>
    <property type="molecule type" value="Genomic_DNA"/>
</dbReference>
<dbReference type="Proteomes" id="UP000313066">
    <property type="component" value="Unassembled WGS sequence"/>
</dbReference>
<dbReference type="AlphaFoldDB" id="A0A5N6BSG2"/>
<dbReference type="InterPro" id="IPR045428">
    <property type="entry name" value="EACC1"/>
</dbReference>
<proteinExistence type="predicted"/>